<dbReference type="Proteomes" id="UP001147700">
    <property type="component" value="Unassembled WGS sequence"/>
</dbReference>
<gene>
    <name evidence="3" type="ORF">OJ962_20860</name>
</gene>
<name>A0ABT4RN75_9ACTN</name>
<proteinExistence type="predicted"/>
<sequence>MRHPSDGTLRRLLDEPIGVADAEADHVIGCSTCSAALAEAQEDAAFAASALAVDVEVDVDAAWERFAHALAVEAPAAPPRARRRRFSLRGQTAAMLGVAALLTGAGVAAAADWLEIFSTRDVAPLAINQADLVGLPDLSAYGDVEVIKEPNVRSVKDARSAAELTGLTVPEVAQLPSGVTGVPAFQASEQATAVFTFSAAKAREAAARAGEPLPPLPAGLDGEPFRLVVGPGVATIWPGNSGLPALMVGRAGAPKVFSTGVPFETARGYLLSLPGLPEDVAAQLRRFGGADGTFPIPIPADQLTTSTTDVGGTRATVFRTRDGALSGVVWVRDERVNLVAGTLSEDEVLTVARGLGGAGGGRSARPRPRSGAPGCASAPGGRPRSTACPSPSAAVRSSACSGPTARARRA</sequence>
<feature type="transmembrane region" description="Helical" evidence="2">
    <location>
        <begin position="92"/>
        <end position="114"/>
    </location>
</feature>
<evidence type="ECO:0000256" key="1">
    <source>
        <dbReference type="SAM" id="MobiDB-lite"/>
    </source>
</evidence>
<protein>
    <recommendedName>
        <fullName evidence="5">DUF4367 domain-containing protein</fullName>
    </recommendedName>
</protein>
<evidence type="ECO:0000313" key="3">
    <source>
        <dbReference type="EMBL" id="MDA0139967.1"/>
    </source>
</evidence>
<feature type="region of interest" description="Disordered" evidence="1">
    <location>
        <begin position="356"/>
        <end position="410"/>
    </location>
</feature>
<keyword evidence="2" id="KW-1133">Transmembrane helix</keyword>
<feature type="compositionally biased region" description="Low complexity" evidence="1">
    <location>
        <begin position="369"/>
        <end position="384"/>
    </location>
</feature>
<evidence type="ECO:0008006" key="5">
    <source>
        <dbReference type="Google" id="ProtNLM"/>
    </source>
</evidence>
<keyword evidence="2" id="KW-0472">Membrane</keyword>
<dbReference type="EMBL" id="JAPCID010000031">
    <property type="protein sequence ID" value="MDA0139967.1"/>
    <property type="molecule type" value="Genomic_DNA"/>
</dbReference>
<comment type="caution">
    <text evidence="3">The sequence shown here is derived from an EMBL/GenBank/DDBJ whole genome shotgun (WGS) entry which is preliminary data.</text>
</comment>
<organism evidence="3 4">
    <name type="scientific">Solirubrobacter deserti</name>
    <dbReference type="NCBI Taxonomy" id="2282478"/>
    <lineage>
        <taxon>Bacteria</taxon>
        <taxon>Bacillati</taxon>
        <taxon>Actinomycetota</taxon>
        <taxon>Thermoleophilia</taxon>
        <taxon>Solirubrobacterales</taxon>
        <taxon>Solirubrobacteraceae</taxon>
        <taxon>Solirubrobacter</taxon>
    </lineage>
</organism>
<keyword evidence="4" id="KW-1185">Reference proteome</keyword>
<evidence type="ECO:0000313" key="4">
    <source>
        <dbReference type="Proteomes" id="UP001147700"/>
    </source>
</evidence>
<evidence type="ECO:0000256" key="2">
    <source>
        <dbReference type="SAM" id="Phobius"/>
    </source>
</evidence>
<accession>A0ABT4RN75</accession>
<dbReference type="RefSeq" id="WP_270006570.1">
    <property type="nucleotide sequence ID" value="NZ_JAPCID010000031.1"/>
</dbReference>
<keyword evidence="2" id="KW-0812">Transmembrane</keyword>
<reference evidence="3" key="1">
    <citation type="submission" date="2022-10" db="EMBL/GenBank/DDBJ databases">
        <title>The WGS of Solirubrobacter sp. CPCC 204708.</title>
        <authorList>
            <person name="Jiang Z."/>
        </authorList>
    </citation>
    <scope>NUCLEOTIDE SEQUENCE</scope>
    <source>
        <strain evidence="3">CPCC 204708</strain>
    </source>
</reference>